<keyword evidence="2" id="KW-0949">S-adenosyl-L-methionine</keyword>
<dbReference type="AlphaFoldDB" id="A0A4P6JR90"/>
<comment type="similarity">
    <text evidence="6">Belongs to the radical SAM superfamily. Anaerobic sulfatase-maturating enzyme family.</text>
</comment>
<dbReference type="SFLD" id="SFLDS00029">
    <property type="entry name" value="Radical_SAM"/>
    <property type="match status" value="1"/>
</dbReference>
<gene>
    <name evidence="8" type="ORF">EPA93_17570</name>
</gene>
<keyword evidence="5" id="KW-0411">Iron-sulfur</keyword>
<accession>A0A4P6JR90</accession>
<dbReference type="UniPathway" id="UPA00782"/>
<dbReference type="GO" id="GO:0046872">
    <property type="term" value="F:metal ion binding"/>
    <property type="evidence" value="ECO:0007669"/>
    <property type="project" value="UniProtKB-KW"/>
</dbReference>
<dbReference type="CDD" id="cd01335">
    <property type="entry name" value="Radical_SAM"/>
    <property type="match status" value="1"/>
</dbReference>
<feature type="domain" description="Radical SAM core" evidence="7">
    <location>
        <begin position="131"/>
        <end position="366"/>
    </location>
</feature>
<dbReference type="SFLD" id="SFLDG01067">
    <property type="entry name" value="SPASM/twitch_domain_containing"/>
    <property type="match status" value="1"/>
</dbReference>
<dbReference type="InterPro" id="IPR023885">
    <property type="entry name" value="4Fe4S-binding_SPASM_dom"/>
</dbReference>
<evidence type="ECO:0000256" key="2">
    <source>
        <dbReference type="ARBA" id="ARBA00022691"/>
    </source>
</evidence>
<evidence type="ECO:0000259" key="7">
    <source>
        <dbReference type="PROSITE" id="PS51918"/>
    </source>
</evidence>
<dbReference type="GO" id="GO:0051536">
    <property type="term" value="F:iron-sulfur cluster binding"/>
    <property type="evidence" value="ECO:0007669"/>
    <property type="project" value="UniProtKB-KW"/>
</dbReference>
<dbReference type="PANTHER" id="PTHR43273:SF3">
    <property type="entry name" value="ANAEROBIC SULFATASE-MATURATING ENZYME HOMOLOG ASLB-RELATED"/>
    <property type="match status" value="1"/>
</dbReference>
<dbReference type="InterPro" id="IPR013785">
    <property type="entry name" value="Aldolase_TIM"/>
</dbReference>
<evidence type="ECO:0000256" key="6">
    <source>
        <dbReference type="ARBA" id="ARBA00023601"/>
    </source>
</evidence>
<dbReference type="PANTHER" id="PTHR43273">
    <property type="entry name" value="ANAEROBIC SULFATASE-MATURATING ENZYME HOMOLOG ASLB-RELATED"/>
    <property type="match status" value="1"/>
</dbReference>
<dbReference type="SUPFAM" id="SSF102114">
    <property type="entry name" value="Radical SAM enzymes"/>
    <property type="match status" value="1"/>
</dbReference>
<proteinExistence type="inferred from homology"/>
<dbReference type="GO" id="GO:0016491">
    <property type="term" value="F:oxidoreductase activity"/>
    <property type="evidence" value="ECO:0007669"/>
    <property type="project" value="InterPro"/>
</dbReference>
<evidence type="ECO:0000313" key="9">
    <source>
        <dbReference type="Proteomes" id="UP000290365"/>
    </source>
</evidence>
<evidence type="ECO:0000256" key="5">
    <source>
        <dbReference type="ARBA" id="ARBA00023014"/>
    </source>
</evidence>
<evidence type="ECO:0000256" key="3">
    <source>
        <dbReference type="ARBA" id="ARBA00022723"/>
    </source>
</evidence>
<protein>
    <submittedName>
        <fullName evidence="8">SPASM domain-containing protein</fullName>
    </submittedName>
</protein>
<dbReference type="OrthoDB" id="9808591at2"/>
<organism evidence="8 9">
    <name type="scientific">Ktedonosporobacter rubrisoli</name>
    <dbReference type="NCBI Taxonomy" id="2509675"/>
    <lineage>
        <taxon>Bacteria</taxon>
        <taxon>Bacillati</taxon>
        <taxon>Chloroflexota</taxon>
        <taxon>Ktedonobacteria</taxon>
        <taxon>Ktedonobacterales</taxon>
        <taxon>Ktedonosporobacteraceae</taxon>
        <taxon>Ktedonosporobacter</taxon>
    </lineage>
</organism>
<keyword evidence="4" id="KW-0408">Iron</keyword>
<dbReference type="InterPro" id="IPR058240">
    <property type="entry name" value="rSAM_sf"/>
</dbReference>
<reference evidence="8 9" key="1">
    <citation type="submission" date="2019-01" db="EMBL/GenBank/DDBJ databases">
        <title>Ktedonosporobacter rubrisoli SCAWS-G2.</title>
        <authorList>
            <person name="Huang Y."/>
            <person name="Yan B."/>
        </authorList>
    </citation>
    <scope>NUCLEOTIDE SEQUENCE [LARGE SCALE GENOMIC DNA]</scope>
    <source>
        <strain evidence="8 9">SCAWS-G2</strain>
    </source>
</reference>
<dbReference type="InterPro" id="IPR007197">
    <property type="entry name" value="rSAM"/>
</dbReference>
<dbReference type="RefSeq" id="WP_129888756.1">
    <property type="nucleotide sequence ID" value="NZ_CP035758.1"/>
</dbReference>
<dbReference type="NCBIfam" id="TIGR04085">
    <property type="entry name" value="rSAM_more_4Fe4S"/>
    <property type="match status" value="1"/>
</dbReference>
<name>A0A4P6JR90_KTERU</name>
<dbReference type="KEGG" id="kbs:EPA93_17570"/>
<evidence type="ECO:0000256" key="4">
    <source>
        <dbReference type="ARBA" id="ARBA00023004"/>
    </source>
</evidence>
<evidence type="ECO:0000313" key="8">
    <source>
        <dbReference type="EMBL" id="QBD77702.1"/>
    </source>
</evidence>
<comment type="cofactor">
    <cofactor evidence="1">
        <name>[4Fe-4S] cluster</name>
        <dbReference type="ChEBI" id="CHEBI:49883"/>
    </cofactor>
</comment>
<dbReference type="Gene3D" id="3.20.20.70">
    <property type="entry name" value="Aldolase class I"/>
    <property type="match status" value="1"/>
</dbReference>
<dbReference type="InterPro" id="IPR023867">
    <property type="entry name" value="Sulphatase_maturase_rSAM"/>
</dbReference>
<keyword evidence="9" id="KW-1185">Reference proteome</keyword>
<dbReference type="Pfam" id="PF04055">
    <property type="entry name" value="Radical_SAM"/>
    <property type="match status" value="1"/>
</dbReference>
<dbReference type="EMBL" id="CP035758">
    <property type="protein sequence ID" value="QBD77702.1"/>
    <property type="molecule type" value="Genomic_DNA"/>
</dbReference>
<keyword evidence="3" id="KW-0479">Metal-binding</keyword>
<sequence>METHLISLPTNSKKSRISDLQERKLRASSYVIYVDLPEDSEQMLLVHGYTGSYDLVSKKVATYVRSLEIGRPVRPLYGAWSPAPAIDGEVEQPSGQTVELLKRRGYLTEKTQDEEEAFFIKIAKKLHEKALRGLPNFVLMPTYDCNLRCAYCFQDHMRTDPTFSHLLRSMTRSTIDRIFAGISDIETRHDLPPEDQYIRNIGFFGGEPLLARNRRVIDYIIKKATDMGKASFWAVSNATELETYKDLLNPQALRMIQVTMDGPLAEHDKRRIYADGSGSYERIAKNVSMALEQGVNISLRMNIDRLNIEHLPIFAEEIMARGWHNYSHFSAYTAPIHAANDNTDARTTFNSWTLDKALNELRAKYPAMSVIHRPDDPLKDRARALIESKGFPMQRAEFCGAHASMYVIDPFANIYSCWERTGNENIRSGYITREGKYVSSPLEAMWRSRDVTTNKICRKCRYALNCGGGCAVYAEGSSNGENGIFTNHCDGYAARFRASVAEAYLNHLAGVEASPVVETACDR</sequence>
<evidence type="ECO:0000256" key="1">
    <source>
        <dbReference type="ARBA" id="ARBA00001966"/>
    </source>
</evidence>
<dbReference type="PROSITE" id="PS51918">
    <property type="entry name" value="RADICAL_SAM"/>
    <property type="match status" value="1"/>
</dbReference>
<dbReference type="Proteomes" id="UP000290365">
    <property type="component" value="Chromosome"/>
</dbReference>